<dbReference type="RefSeq" id="WP_253648927.1">
    <property type="nucleotide sequence ID" value="NZ_JAMTCI010000004.1"/>
</dbReference>
<evidence type="ECO:0000313" key="2">
    <source>
        <dbReference type="EMBL" id="MFD0927524.1"/>
    </source>
</evidence>
<dbReference type="EMBL" id="JBHTIL010000006">
    <property type="protein sequence ID" value="MFD0927524.1"/>
    <property type="molecule type" value="Genomic_DNA"/>
</dbReference>
<evidence type="ECO:0000313" key="3">
    <source>
        <dbReference type="Proteomes" id="UP001597068"/>
    </source>
</evidence>
<organism evidence="2 3">
    <name type="scientific">Williamsia deligens</name>
    <dbReference type="NCBI Taxonomy" id="321325"/>
    <lineage>
        <taxon>Bacteria</taxon>
        <taxon>Bacillati</taxon>
        <taxon>Actinomycetota</taxon>
        <taxon>Actinomycetes</taxon>
        <taxon>Mycobacteriales</taxon>
        <taxon>Nocardiaceae</taxon>
        <taxon>Williamsia</taxon>
    </lineage>
</organism>
<gene>
    <name evidence="2" type="ORF">ACFQ04_17420</name>
</gene>
<feature type="region of interest" description="Disordered" evidence="1">
    <location>
        <begin position="1"/>
        <end position="72"/>
    </location>
</feature>
<keyword evidence="3" id="KW-1185">Reference proteome</keyword>
<comment type="caution">
    <text evidence="2">The sequence shown here is derived from an EMBL/GenBank/DDBJ whole genome shotgun (WGS) entry which is preliminary data.</text>
</comment>
<protein>
    <submittedName>
        <fullName evidence="2">Uncharacterized protein</fullName>
    </submittedName>
</protein>
<feature type="compositionally biased region" description="Polar residues" evidence="1">
    <location>
        <begin position="13"/>
        <end position="38"/>
    </location>
</feature>
<accession>A0ABW3GFN4</accession>
<evidence type="ECO:0000256" key="1">
    <source>
        <dbReference type="SAM" id="MobiDB-lite"/>
    </source>
</evidence>
<feature type="compositionally biased region" description="Gly residues" evidence="1">
    <location>
        <begin position="56"/>
        <end position="72"/>
    </location>
</feature>
<proteinExistence type="predicted"/>
<name>A0ABW3GFN4_9NOCA</name>
<dbReference type="Proteomes" id="UP001597068">
    <property type="component" value="Unassembled WGS sequence"/>
</dbReference>
<sequence>MFTPDQVTPDHNPLTSTVDISEANSDSRSGFWNVSTGNPMGGGTGIPVPDLSGPNTGVGAGGNVSKPGKGGGVVEAKLTDEVELRVARAVPAGSYPVQTQFGPGTAVNYRYEYEKRTIRGGTLAGIGPSFRSDWSPVTRAEVDNYLHSGVHLPRMVQPHRITP</sequence>
<reference evidence="3" key="1">
    <citation type="journal article" date="2019" name="Int. J. Syst. Evol. Microbiol.">
        <title>The Global Catalogue of Microorganisms (GCM) 10K type strain sequencing project: providing services to taxonomists for standard genome sequencing and annotation.</title>
        <authorList>
            <consortium name="The Broad Institute Genomics Platform"/>
            <consortium name="The Broad Institute Genome Sequencing Center for Infectious Disease"/>
            <person name="Wu L."/>
            <person name="Ma J."/>
        </authorList>
    </citation>
    <scope>NUCLEOTIDE SEQUENCE [LARGE SCALE GENOMIC DNA]</scope>
    <source>
        <strain evidence="3">CCUG 50873</strain>
    </source>
</reference>